<evidence type="ECO:0000313" key="2">
    <source>
        <dbReference type="Proteomes" id="UP000623129"/>
    </source>
</evidence>
<name>A0A833R4T8_9POAL</name>
<evidence type="ECO:0000313" key="1">
    <source>
        <dbReference type="EMBL" id="KAF3329644.1"/>
    </source>
</evidence>
<reference evidence="1" key="1">
    <citation type="submission" date="2020-01" db="EMBL/GenBank/DDBJ databases">
        <title>Genome sequence of Kobresia littledalei, the first chromosome-level genome in the family Cyperaceae.</title>
        <authorList>
            <person name="Qu G."/>
        </authorList>
    </citation>
    <scope>NUCLEOTIDE SEQUENCE</scope>
    <source>
        <strain evidence="1">C.B.Clarke</strain>
        <tissue evidence="1">Leaf</tissue>
    </source>
</reference>
<dbReference type="EMBL" id="SWLB01000014">
    <property type="protein sequence ID" value="KAF3329644.1"/>
    <property type="molecule type" value="Genomic_DNA"/>
</dbReference>
<organism evidence="1 2">
    <name type="scientific">Carex littledalei</name>
    <dbReference type="NCBI Taxonomy" id="544730"/>
    <lineage>
        <taxon>Eukaryota</taxon>
        <taxon>Viridiplantae</taxon>
        <taxon>Streptophyta</taxon>
        <taxon>Embryophyta</taxon>
        <taxon>Tracheophyta</taxon>
        <taxon>Spermatophyta</taxon>
        <taxon>Magnoliopsida</taxon>
        <taxon>Liliopsida</taxon>
        <taxon>Poales</taxon>
        <taxon>Cyperaceae</taxon>
        <taxon>Cyperoideae</taxon>
        <taxon>Cariceae</taxon>
        <taxon>Carex</taxon>
        <taxon>Carex subgen. Euthyceras</taxon>
    </lineage>
</organism>
<proteinExistence type="predicted"/>
<dbReference type="Proteomes" id="UP000623129">
    <property type="component" value="Unassembled WGS sequence"/>
</dbReference>
<protein>
    <submittedName>
        <fullName evidence="1">Protein argonaute 4B</fullName>
    </submittedName>
</protein>
<gene>
    <name evidence="1" type="ORF">FCM35_KLT04975</name>
</gene>
<keyword evidence="2" id="KW-1185">Reference proteome</keyword>
<sequence>MDRSYNERSFTKGILEKLSHYNFQVVSSRQWPLIFKYRAFVHTQSPKLEMIDSLFKPKDKCMPSS</sequence>
<comment type="caution">
    <text evidence="1">The sequence shown here is derived from an EMBL/GenBank/DDBJ whole genome shotgun (WGS) entry which is preliminary data.</text>
</comment>
<accession>A0A833R4T8</accession>
<dbReference type="OrthoDB" id="1821871at2759"/>
<dbReference type="AlphaFoldDB" id="A0A833R4T8"/>